<evidence type="ECO:0000259" key="2">
    <source>
        <dbReference type="Pfam" id="PF13568"/>
    </source>
</evidence>
<dbReference type="Proteomes" id="UP000184513">
    <property type="component" value="Unassembled WGS sequence"/>
</dbReference>
<name>A0A1M7Q9F6_9BACT</name>
<protein>
    <submittedName>
        <fullName evidence="3">Outer membrane protein beta-barrel domain-containing protein</fullName>
    </submittedName>
</protein>
<dbReference type="SUPFAM" id="SSF56925">
    <property type="entry name" value="OMPA-like"/>
    <property type="match status" value="1"/>
</dbReference>
<proteinExistence type="predicted"/>
<dbReference type="Pfam" id="PF13568">
    <property type="entry name" value="OMP_b-brl_2"/>
    <property type="match status" value="1"/>
</dbReference>
<feature type="domain" description="Outer membrane protein beta-barrel" evidence="2">
    <location>
        <begin position="45"/>
        <end position="193"/>
    </location>
</feature>
<dbReference type="InterPro" id="IPR025665">
    <property type="entry name" value="Beta-barrel_OMP_2"/>
</dbReference>
<dbReference type="EMBL" id="FRCY01000015">
    <property type="protein sequence ID" value="SHN27186.1"/>
    <property type="molecule type" value="Genomic_DNA"/>
</dbReference>
<organism evidence="3 4">
    <name type="scientific">Cyclobacterium lianum</name>
    <dbReference type="NCBI Taxonomy" id="388280"/>
    <lineage>
        <taxon>Bacteria</taxon>
        <taxon>Pseudomonadati</taxon>
        <taxon>Bacteroidota</taxon>
        <taxon>Cytophagia</taxon>
        <taxon>Cytophagales</taxon>
        <taxon>Cyclobacteriaceae</taxon>
        <taxon>Cyclobacterium</taxon>
    </lineage>
</organism>
<feature type="transmembrane region" description="Helical" evidence="1">
    <location>
        <begin position="31"/>
        <end position="51"/>
    </location>
</feature>
<keyword evidence="1" id="KW-0812">Transmembrane</keyword>
<evidence type="ECO:0000256" key="1">
    <source>
        <dbReference type="SAM" id="Phobius"/>
    </source>
</evidence>
<reference evidence="3 4" key="1">
    <citation type="submission" date="2016-11" db="EMBL/GenBank/DDBJ databases">
        <authorList>
            <person name="Jaros S."/>
            <person name="Januszkiewicz K."/>
            <person name="Wedrychowicz H."/>
        </authorList>
    </citation>
    <scope>NUCLEOTIDE SEQUENCE [LARGE SCALE GENOMIC DNA]</scope>
    <source>
        <strain evidence="3 4">CGMCC 1.6102</strain>
    </source>
</reference>
<gene>
    <name evidence="3" type="ORF">SAMN04488057_11587</name>
</gene>
<keyword evidence="1" id="KW-1133">Transmembrane helix</keyword>
<dbReference type="STRING" id="388280.SAMN04488057_11587"/>
<evidence type="ECO:0000313" key="4">
    <source>
        <dbReference type="Proteomes" id="UP000184513"/>
    </source>
</evidence>
<keyword evidence="1" id="KW-0472">Membrane</keyword>
<keyword evidence="4" id="KW-1185">Reference proteome</keyword>
<dbReference type="AlphaFoldDB" id="A0A1M7Q9F6"/>
<dbReference type="InterPro" id="IPR011250">
    <property type="entry name" value="OMP/PagP_B-barrel"/>
</dbReference>
<evidence type="ECO:0000313" key="3">
    <source>
        <dbReference type="EMBL" id="SHN27186.1"/>
    </source>
</evidence>
<sequence>MHCSVYYCGTNLVNQVEILSSQFNLQHMKKLLIIVFLLGFGQLNAQVLSIGPKFGISQGDVKVMEGFKGEDSKMGYHLGAFARINLPIIYLQPEVLYTNTGGSFSDNTFNYDVSFDRLDVPLMVGMKLGGIFRIQAGPIASYLINGDMTADNGSVQKIIPPKEEFTFGYQAGVGLDIGNFLMDLKYEGGLTNSVNNFGQVPTDQRQNQLVLSLGFNLF</sequence>
<accession>A0A1M7Q9F6</accession>